<dbReference type="RefSeq" id="WP_094486843.1">
    <property type="nucleotide sequence ID" value="NZ_NOXX01000208.1"/>
</dbReference>
<dbReference type="Gene3D" id="3.30.70.920">
    <property type="match status" value="1"/>
</dbReference>
<keyword evidence="3" id="KW-0804">Transcription</keyword>
<keyword evidence="2" id="KW-0238">DNA-binding</keyword>
<dbReference type="InterPro" id="IPR011008">
    <property type="entry name" value="Dimeric_a/b-barrel"/>
</dbReference>
<dbReference type="Gene3D" id="1.10.10.10">
    <property type="entry name" value="Winged helix-like DNA-binding domain superfamily/Winged helix DNA-binding domain"/>
    <property type="match status" value="1"/>
</dbReference>
<dbReference type="InterPro" id="IPR036388">
    <property type="entry name" value="WH-like_DNA-bd_sf"/>
</dbReference>
<reference evidence="5 6" key="1">
    <citation type="submission" date="2017-07" db="EMBL/GenBank/DDBJ databases">
        <title>Flavobacterium cyanobacteriorum sp. nov., isolated from cyanobacterial aggregates in a eutrophic lake.</title>
        <authorList>
            <person name="Cai H."/>
        </authorList>
    </citation>
    <scope>NUCLEOTIDE SEQUENCE [LARGE SCALE GENOMIC DNA]</scope>
    <source>
        <strain evidence="5 6">TH167</strain>
    </source>
</reference>
<dbReference type="PANTHER" id="PTHR30154:SF34">
    <property type="entry name" value="TRANSCRIPTIONAL REGULATOR AZLB"/>
    <property type="match status" value="1"/>
</dbReference>
<keyword evidence="1" id="KW-0805">Transcription regulation</keyword>
<dbReference type="GO" id="GO:0043200">
    <property type="term" value="P:response to amino acid"/>
    <property type="evidence" value="ECO:0007669"/>
    <property type="project" value="TreeGrafter"/>
</dbReference>
<dbReference type="InterPro" id="IPR019888">
    <property type="entry name" value="Tscrpt_reg_AsnC-like"/>
</dbReference>
<dbReference type="GO" id="GO:0005829">
    <property type="term" value="C:cytosol"/>
    <property type="evidence" value="ECO:0007669"/>
    <property type="project" value="TreeGrafter"/>
</dbReference>
<dbReference type="SUPFAM" id="SSF54909">
    <property type="entry name" value="Dimeric alpha+beta barrel"/>
    <property type="match status" value="1"/>
</dbReference>
<dbReference type="GO" id="GO:0043565">
    <property type="term" value="F:sequence-specific DNA binding"/>
    <property type="evidence" value="ECO:0007669"/>
    <property type="project" value="InterPro"/>
</dbReference>
<dbReference type="PRINTS" id="PR00033">
    <property type="entry name" value="HTHASNC"/>
</dbReference>
<evidence type="ECO:0000259" key="4">
    <source>
        <dbReference type="PROSITE" id="PS50956"/>
    </source>
</evidence>
<proteinExistence type="predicted"/>
<dbReference type="SMART" id="SM00344">
    <property type="entry name" value="HTH_ASNC"/>
    <property type="match status" value="1"/>
</dbReference>
<dbReference type="SUPFAM" id="SSF46785">
    <property type="entry name" value="Winged helix' DNA-binding domain"/>
    <property type="match status" value="1"/>
</dbReference>
<name>A0A255ZQT3_9FLAO</name>
<dbReference type="Pfam" id="PF01037">
    <property type="entry name" value="AsnC_trans_reg"/>
    <property type="match status" value="1"/>
</dbReference>
<evidence type="ECO:0000256" key="1">
    <source>
        <dbReference type="ARBA" id="ARBA00023015"/>
    </source>
</evidence>
<dbReference type="Pfam" id="PF13404">
    <property type="entry name" value="HTH_AsnC-type"/>
    <property type="match status" value="1"/>
</dbReference>
<organism evidence="5 6">
    <name type="scientific">Flavobacterium aurantiibacter</name>
    <dbReference type="NCBI Taxonomy" id="2023067"/>
    <lineage>
        <taxon>Bacteria</taxon>
        <taxon>Pseudomonadati</taxon>
        <taxon>Bacteroidota</taxon>
        <taxon>Flavobacteriia</taxon>
        <taxon>Flavobacteriales</taxon>
        <taxon>Flavobacteriaceae</taxon>
        <taxon>Flavobacterium</taxon>
    </lineage>
</organism>
<gene>
    <name evidence="5" type="ORF">CHX27_11055</name>
</gene>
<feature type="domain" description="HTH asnC-type" evidence="4">
    <location>
        <begin position="6"/>
        <end position="67"/>
    </location>
</feature>
<dbReference type="PROSITE" id="PS50956">
    <property type="entry name" value="HTH_ASNC_2"/>
    <property type="match status" value="1"/>
</dbReference>
<accession>A0A255ZQT3</accession>
<protein>
    <submittedName>
        <fullName evidence="5">AsnC family transcriptional regulator</fullName>
    </submittedName>
</protein>
<dbReference type="AlphaFoldDB" id="A0A255ZQT3"/>
<comment type="caution">
    <text evidence="5">The sequence shown here is derived from an EMBL/GenBank/DDBJ whole genome shotgun (WGS) entry which is preliminary data.</text>
</comment>
<sequence>METVKLDTLDQKLLTALQTDCRQTTKMLSLKLNLSTTAVHERIKKLEKSGVIAGYVAIVDQVRVDKNFVVFCHIKLQQHKQALLTGFEQAVSLLPEVLECYHVSGDYDYILKIAVRDMEAYRKFLVEKLTTIDYIASTHSIFKINEVKRSHVLAF</sequence>
<dbReference type="PANTHER" id="PTHR30154">
    <property type="entry name" value="LEUCINE-RESPONSIVE REGULATORY PROTEIN"/>
    <property type="match status" value="1"/>
</dbReference>
<evidence type="ECO:0000256" key="2">
    <source>
        <dbReference type="ARBA" id="ARBA00023125"/>
    </source>
</evidence>
<dbReference type="InterPro" id="IPR036390">
    <property type="entry name" value="WH_DNA-bd_sf"/>
</dbReference>
<evidence type="ECO:0000256" key="3">
    <source>
        <dbReference type="ARBA" id="ARBA00023163"/>
    </source>
</evidence>
<evidence type="ECO:0000313" key="6">
    <source>
        <dbReference type="Proteomes" id="UP000216035"/>
    </source>
</evidence>
<keyword evidence="6" id="KW-1185">Reference proteome</keyword>
<dbReference type="EMBL" id="NOXX01000208">
    <property type="protein sequence ID" value="OYQ43060.1"/>
    <property type="molecule type" value="Genomic_DNA"/>
</dbReference>
<dbReference type="Proteomes" id="UP000216035">
    <property type="component" value="Unassembled WGS sequence"/>
</dbReference>
<dbReference type="InterPro" id="IPR019887">
    <property type="entry name" value="Tscrpt_reg_AsnC/Lrp_C"/>
</dbReference>
<dbReference type="OrthoDB" id="9800326at2"/>
<evidence type="ECO:0000313" key="5">
    <source>
        <dbReference type="EMBL" id="OYQ43060.1"/>
    </source>
</evidence>
<dbReference type="InterPro" id="IPR000485">
    <property type="entry name" value="AsnC-type_HTH_dom"/>
</dbReference>